<dbReference type="InterPro" id="IPR003658">
    <property type="entry name" value="Anti-sigma_ant"/>
</dbReference>
<comment type="similarity">
    <text evidence="1 2">Belongs to the anti-sigma-factor antagonist family.</text>
</comment>
<reference evidence="4 5" key="1">
    <citation type="submission" date="2016-02" db="EMBL/GenBank/DDBJ databases">
        <authorList>
            <person name="Wen L."/>
            <person name="He K."/>
            <person name="Yang H."/>
        </authorList>
    </citation>
    <scope>NUCLEOTIDE SEQUENCE [LARGE SCALE GENOMIC DNA]</scope>
    <source>
        <strain evidence="4 5">DSM 22607</strain>
    </source>
</reference>
<comment type="caution">
    <text evidence="4">The sequence shown here is derived from an EMBL/GenBank/DDBJ whole genome shotgun (WGS) entry which is preliminary data.</text>
</comment>
<gene>
    <name evidence="4" type="ORF">HMPREF3293_02044</name>
</gene>
<dbReference type="NCBIfam" id="TIGR00377">
    <property type="entry name" value="ant_ant_sig"/>
    <property type="match status" value="1"/>
</dbReference>
<dbReference type="GO" id="GO:0043856">
    <property type="term" value="F:anti-sigma factor antagonist activity"/>
    <property type="evidence" value="ECO:0007669"/>
    <property type="project" value="InterPro"/>
</dbReference>
<dbReference type="PROSITE" id="PS50801">
    <property type="entry name" value="STAS"/>
    <property type="match status" value="1"/>
</dbReference>
<dbReference type="KEGG" id="cmiu:B1H56_05035"/>
<dbReference type="PANTHER" id="PTHR33495:SF2">
    <property type="entry name" value="ANTI-SIGMA FACTOR ANTAGONIST TM_1081-RELATED"/>
    <property type="match status" value="1"/>
</dbReference>
<dbReference type="InterPro" id="IPR036513">
    <property type="entry name" value="STAS_dom_sf"/>
</dbReference>
<keyword evidence="5" id="KW-1185">Reference proteome</keyword>
<dbReference type="InterPro" id="IPR002645">
    <property type="entry name" value="STAS_dom"/>
</dbReference>
<evidence type="ECO:0000313" key="5">
    <source>
        <dbReference type="Proteomes" id="UP000070366"/>
    </source>
</evidence>
<dbReference type="OrthoDB" id="9793697at2"/>
<organism evidence="4 5">
    <name type="scientific">Christensenella minuta</name>
    <dbReference type="NCBI Taxonomy" id="626937"/>
    <lineage>
        <taxon>Bacteria</taxon>
        <taxon>Bacillati</taxon>
        <taxon>Bacillota</taxon>
        <taxon>Clostridia</taxon>
        <taxon>Christensenellales</taxon>
        <taxon>Christensenellaceae</taxon>
        <taxon>Christensenella</taxon>
    </lineage>
</organism>
<evidence type="ECO:0000256" key="1">
    <source>
        <dbReference type="ARBA" id="ARBA00009013"/>
    </source>
</evidence>
<dbReference type="PANTHER" id="PTHR33495">
    <property type="entry name" value="ANTI-SIGMA FACTOR ANTAGONIST TM_1081-RELATED-RELATED"/>
    <property type="match status" value="1"/>
</dbReference>
<feature type="domain" description="STAS" evidence="3">
    <location>
        <begin position="12"/>
        <end position="114"/>
    </location>
</feature>
<dbReference type="CDD" id="cd07043">
    <property type="entry name" value="STAS_anti-anti-sigma_factors"/>
    <property type="match status" value="1"/>
</dbReference>
<dbReference type="SUPFAM" id="SSF52091">
    <property type="entry name" value="SpoIIaa-like"/>
    <property type="match status" value="1"/>
</dbReference>
<dbReference type="STRING" id="626937.HMPREF3293_02044"/>
<evidence type="ECO:0000259" key="3">
    <source>
        <dbReference type="PROSITE" id="PS50801"/>
    </source>
</evidence>
<sequence length="114" mass="12822">MIYYLGGVVLDIQVNFDDQKNKILVTLNGDLDLNSVSEFKRRMDEAIEGHKTDVSIGCGELRYIDSTGLGVLVSILKKVKEYGGTMEIRDLKPYLFKIFDVTGLTNVFKIEVAE</sequence>
<evidence type="ECO:0000313" key="4">
    <source>
        <dbReference type="EMBL" id="KXK64803.1"/>
    </source>
</evidence>
<dbReference type="Proteomes" id="UP000070366">
    <property type="component" value="Unassembled WGS sequence"/>
</dbReference>
<dbReference type="AlphaFoldDB" id="A0A136Q2A2"/>
<dbReference type="Gene3D" id="3.30.750.24">
    <property type="entry name" value="STAS domain"/>
    <property type="match status" value="1"/>
</dbReference>
<proteinExistence type="inferred from homology"/>
<accession>A0A136Q2A2</accession>
<dbReference type="EMBL" id="LSZW01000063">
    <property type="protein sequence ID" value="KXK64803.1"/>
    <property type="molecule type" value="Genomic_DNA"/>
</dbReference>
<dbReference type="Pfam" id="PF01740">
    <property type="entry name" value="STAS"/>
    <property type="match status" value="1"/>
</dbReference>
<evidence type="ECO:0000256" key="2">
    <source>
        <dbReference type="RuleBase" id="RU003749"/>
    </source>
</evidence>
<protein>
    <recommendedName>
        <fullName evidence="2">Anti-sigma factor antagonist</fullName>
    </recommendedName>
</protein>
<name>A0A136Q2A2_9FIRM</name>